<gene>
    <name evidence="3" type="ORF">N8I84_00780</name>
</gene>
<dbReference type="Pfam" id="PF20028">
    <property type="entry name" value="VMAP-C"/>
    <property type="match status" value="1"/>
</dbReference>
<accession>A0ABY6DUQ8</accession>
<dbReference type="Pfam" id="PF13365">
    <property type="entry name" value="Trypsin_2"/>
    <property type="match status" value="1"/>
</dbReference>
<dbReference type="Proteomes" id="UP001061298">
    <property type="component" value="Chromosome"/>
</dbReference>
<evidence type="ECO:0000256" key="1">
    <source>
        <dbReference type="SAM" id="MobiDB-lite"/>
    </source>
</evidence>
<protein>
    <submittedName>
        <fullName evidence="3">Trypsin-like peptidase domain-containing protein</fullName>
    </submittedName>
</protein>
<evidence type="ECO:0000313" key="4">
    <source>
        <dbReference type="Proteomes" id="UP001061298"/>
    </source>
</evidence>
<dbReference type="InterPro" id="IPR045450">
    <property type="entry name" value="VMAP_C"/>
</dbReference>
<keyword evidence="4" id="KW-1185">Reference proteome</keyword>
<feature type="region of interest" description="Disordered" evidence="1">
    <location>
        <begin position="680"/>
        <end position="706"/>
    </location>
</feature>
<organism evidence="3 4">
    <name type="scientific">Streptomyces cynarae</name>
    <dbReference type="NCBI Taxonomy" id="2981134"/>
    <lineage>
        <taxon>Bacteria</taxon>
        <taxon>Bacillati</taxon>
        <taxon>Actinomycetota</taxon>
        <taxon>Actinomycetes</taxon>
        <taxon>Kitasatosporales</taxon>
        <taxon>Streptomycetaceae</taxon>
        <taxon>Streptomyces</taxon>
    </lineage>
</organism>
<feature type="domain" description="vWA-MoxR associated protein C-terminal" evidence="2">
    <location>
        <begin position="468"/>
        <end position="687"/>
    </location>
</feature>
<dbReference type="RefSeq" id="WP_263227371.1">
    <property type="nucleotide sequence ID" value="NZ_CP106793.1"/>
</dbReference>
<name>A0ABY6DUQ8_9ACTN</name>
<evidence type="ECO:0000313" key="3">
    <source>
        <dbReference type="EMBL" id="UXY17468.1"/>
    </source>
</evidence>
<dbReference type="InterPro" id="IPR009003">
    <property type="entry name" value="Peptidase_S1_PA"/>
</dbReference>
<reference evidence="3" key="1">
    <citation type="submission" date="2022-10" db="EMBL/GenBank/DDBJ databases">
        <authorList>
            <person name="Mo P."/>
        </authorList>
    </citation>
    <scope>NUCLEOTIDE SEQUENCE</scope>
    <source>
        <strain evidence="3">HUAS 13-4</strain>
    </source>
</reference>
<dbReference type="SUPFAM" id="SSF50494">
    <property type="entry name" value="Trypsin-like serine proteases"/>
    <property type="match status" value="1"/>
</dbReference>
<evidence type="ECO:0000259" key="2">
    <source>
        <dbReference type="Pfam" id="PF20028"/>
    </source>
</evidence>
<sequence>MGADSRPPAVSILSRLDGEPVGSGVLLPGQHVLTCAHVVNCAVGCEMLAVQHPGPVSLQIRVYGPDITHMCQAELTAWIAPRPGDGGLGAYEWNGDLAVLRLDSPLPHGIQPPRWRPMAEKQLVRAWHGGAERGSFADVEVTECNGRFGYVDALRDKLAVDRGYSGGPLWSGHERAVVGLVTARLNTDGALRRAWGIPWQRIRDELAGAGLAALTAQPDDDVRGDPFYAELVALLDRRLPHPEDWARCGRAVAWECGLEYSGDGDPSAEEFAHLILTHERALPTLVGALRNVAPRLADELLLTGRGIRFPRLLTPREFDLLVRCLEVLDAASTARVAAALRASLPLAVVPEPLVSQASRGEGIGDLVGYLERLPGPPASSFGHPGEAAPVPGLVRAVEFLAVCCPSEQRGALRQWSERVAARLAIHRSALEDRRRDAEEWAARQERTAAPRLLVELSSCGTADGAACYRLRLWCDDADGPRRVSAEDDRPRTAQEAAREIFDALAPLHPREPDGPLPVIELLVDRDALELPADEWRDAGLGGLLTRVLGAEYPLVVDCPELRELGGRRSEAEWRQRWKRLDEGGVLRVTRPGADQNEVYGVLMEQRHIAQVVVDVPAATRSAIVQTCLAVGVPVVLWDRGGTCDSPAVRYAAGVPVRGLPEAVRMYRAKTLQRPDEFAGRPVLTWADADRPDPRPQLELADPTESP</sequence>
<proteinExistence type="predicted"/>
<dbReference type="EMBL" id="CP106793">
    <property type="protein sequence ID" value="UXY17468.1"/>
    <property type="molecule type" value="Genomic_DNA"/>
</dbReference>